<accession>B1X537</accession>
<geneLocation type="organellar chromatophore" evidence="4"/>
<dbReference type="PANTHER" id="PTHR10196:SF80">
    <property type="entry name" value="D-RIBULOSE KINASE"/>
    <property type="match status" value="1"/>
</dbReference>
<evidence type="ECO:0000256" key="1">
    <source>
        <dbReference type="ARBA" id="ARBA00009156"/>
    </source>
</evidence>
<evidence type="ECO:0000256" key="2">
    <source>
        <dbReference type="ARBA" id="ARBA00022679"/>
    </source>
</evidence>
<proteinExistence type="inferred from homology"/>
<reference evidence="4" key="2">
    <citation type="journal article" date="2008" name="Curr. Biol.">
        <title>Chromatophore genome sequence of Paulinella sheds light on acquisition of photosynthesis by eukaryotes.</title>
        <authorList>
            <person name="Nowack E.C.M."/>
            <person name="Melkonian M."/>
            <person name="Gloeckner G."/>
        </authorList>
    </citation>
    <scope>NUCLEOTIDE SEQUENCE [LARGE SCALE GENOMIC DNA]</scope>
</reference>
<evidence type="ECO:0000256" key="3">
    <source>
        <dbReference type="ARBA" id="ARBA00022777"/>
    </source>
</evidence>
<dbReference type="GO" id="GO:0004856">
    <property type="term" value="F:D-xylulokinase activity"/>
    <property type="evidence" value="ECO:0007669"/>
    <property type="project" value="TreeGrafter"/>
</dbReference>
<dbReference type="GO" id="GO:0005997">
    <property type="term" value="P:xylulose metabolic process"/>
    <property type="evidence" value="ECO:0007669"/>
    <property type="project" value="TreeGrafter"/>
</dbReference>
<dbReference type="InterPro" id="IPR043129">
    <property type="entry name" value="ATPase_NBD"/>
</dbReference>
<dbReference type="PANTHER" id="PTHR10196">
    <property type="entry name" value="SUGAR KINASE"/>
    <property type="match status" value="1"/>
</dbReference>
<keyword evidence="3 4" id="KW-0418">Kinase</keyword>
<sequence length="429" mass="47575">MNNLNNDALTIGITLESNGLNGVLVGKEGTVLANSTYFYPWSLEEPLAYASIINSLTARLPKHLLNQVVAISIGCTQLRSFRYEIKNQSIPISELLTYNLMYSELTDVINFLISQNSLASNLNESFELTSHFTKMRIEFSDKIQKIRRDTADFLTGWLLGDWRWGEESHNIRLGWNVKNQDWNSNTAAHCISSDLPEIISSGTVLGPINPKIASILGLPNGCLIIAGTTIDNAMAVAATPFQGEGVALLNDRLSLKYFTKTPIIGEGISNYRLGDSWLTGGSSNAGTSILKKFFTCKEVRILSRQINSNFASGIYLYPLLRQGEQFPVENPELQSLLEPRPISDALYLQALLEGLSQIECNGWIKLQTLNSPKIKKVISVGEGASNYQWRVIRQIMLKIKVENQVDLKPAKGLALIARASFYRALGTVK</sequence>
<name>B1X537_PAUCH</name>
<comment type="similarity">
    <text evidence="1">Belongs to the FGGY kinase family.</text>
</comment>
<dbReference type="CDD" id="cd07783">
    <property type="entry name" value="ASKHA_NBD_FGGY_SePSK_AtXK1-like"/>
    <property type="match status" value="1"/>
</dbReference>
<organism evidence="4">
    <name type="scientific">Paulinella chromatophora</name>
    <dbReference type="NCBI Taxonomy" id="39717"/>
    <lineage>
        <taxon>Eukaryota</taxon>
        <taxon>Sar</taxon>
        <taxon>Rhizaria</taxon>
        <taxon>Cercozoa</taxon>
        <taxon>Imbricatea</taxon>
        <taxon>Silicofilosea</taxon>
        <taxon>Euglyphida</taxon>
        <taxon>Paulinellidae</taxon>
        <taxon>Paulinella</taxon>
    </lineage>
</organism>
<reference evidence="4" key="1">
    <citation type="submission" date="2007-08" db="EMBL/GenBank/DDBJ databases">
        <authorList>
            <person name="Gloeckner G."/>
            <person name="Nowack E."/>
            <person name="Melkonian M."/>
        </authorList>
    </citation>
    <scope>NUCLEOTIDE SEQUENCE</scope>
</reference>
<dbReference type="AlphaFoldDB" id="B1X537"/>
<keyword evidence="2" id="KW-0808">Transferase</keyword>
<dbReference type="EMBL" id="CP000815">
    <property type="protein sequence ID" value="ACB43056.1"/>
    <property type="molecule type" value="Genomic_DNA"/>
</dbReference>
<dbReference type="GO" id="GO:0019150">
    <property type="term" value="F:D-ribulokinase activity"/>
    <property type="evidence" value="ECO:0007669"/>
    <property type="project" value="TreeGrafter"/>
</dbReference>
<dbReference type="RefSeq" id="YP_002049266.1">
    <property type="nucleotide sequence ID" value="NC_011087.1"/>
</dbReference>
<keyword evidence="4" id="KW-0934">Plastid</keyword>
<evidence type="ECO:0000313" key="4">
    <source>
        <dbReference type="EMBL" id="ACB43056.1"/>
    </source>
</evidence>
<dbReference type="SUPFAM" id="SSF53067">
    <property type="entry name" value="Actin-like ATPase domain"/>
    <property type="match status" value="1"/>
</dbReference>
<protein>
    <submittedName>
        <fullName evidence="4">Putative carbohydrate kinase, FGGY family protein</fullName>
    </submittedName>
</protein>
<dbReference type="Gene3D" id="3.30.420.40">
    <property type="match status" value="2"/>
</dbReference>
<dbReference type="GO" id="GO:0005829">
    <property type="term" value="C:cytosol"/>
    <property type="evidence" value="ECO:0007669"/>
    <property type="project" value="TreeGrafter"/>
</dbReference>
<gene>
    <name evidence="4" type="ordered locus">PCC_0631</name>
</gene>
<dbReference type="GeneID" id="6481871"/>